<accession>A0A1I1XUV8</accession>
<dbReference type="RefSeq" id="WP_046230458.1">
    <property type="nucleotide sequence ID" value="NZ_FONN01000001.1"/>
</dbReference>
<evidence type="ECO:0000313" key="2">
    <source>
        <dbReference type="Proteomes" id="UP000183410"/>
    </source>
</evidence>
<reference evidence="2" key="1">
    <citation type="submission" date="2016-10" db="EMBL/GenBank/DDBJ databases">
        <authorList>
            <person name="Varghese N."/>
            <person name="Submissions S."/>
        </authorList>
    </citation>
    <scope>NUCLEOTIDE SEQUENCE [LARGE SCALE GENOMIC DNA]</scope>
    <source>
        <strain evidence="2">CGMCC 1.10223</strain>
    </source>
</reference>
<gene>
    <name evidence="1" type="ORF">SAMN04487969_101107</name>
</gene>
<dbReference type="Proteomes" id="UP000183410">
    <property type="component" value="Unassembled WGS sequence"/>
</dbReference>
<dbReference type="AlphaFoldDB" id="A0A1I1XUV8"/>
<keyword evidence="2" id="KW-1185">Reference proteome</keyword>
<dbReference type="EMBL" id="FONN01000001">
    <property type="protein sequence ID" value="SFE11082.1"/>
    <property type="molecule type" value="Genomic_DNA"/>
</dbReference>
<proteinExistence type="predicted"/>
<name>A0A1I1XUV8_9BACL</name>
<organism evidence="1 2">
    <name type="scientific">Paenibacillus algorifonticola</name>
    <dbReference type="NCBI Taxonomy" id="684063"/>
    <lineage>
        <taxon>Bacteria</taxon>
        <taxon>Bacillati</taxon>
        <taxon>Bacillota</taxon>
        <taxon>Bacilli</taxon>
        <taxon>Bacillales</taxon>
        <taxon>Paenibacillaceae</taxon>
        <taxon>Paenibacillus</taxon>
    </lineage>
</organism>
<protein>
    <submittedName>
        <fullName evidence="1">Uncharacterized protein</fullName>
    </submittedName>
</protein>
<sequence length="98" mass="10779">MSKTVLFDVDKDMVSNLAGHIAQKNEDSLLVIAPFTGNVSIHAPAKKGKNKGYHRIKLEVWIEEGAIIGESALTDFGAFAVLRLPKARVQDHLINKLK</sequence>
<dbReference type="OrthoDB" id="2971466at2"/>
<evidence type="ECO:0000313" key="1">
    <source>
        <dbReference type="EMBL" id="SFE11082.1"/>
    </source>
</evidence>